<comment type="caution">
    <text evidence="1">The sequence shown here is derived from an EMBL/GenBank/DDBJ whole genome shotgun (WGS) entry which is preliminary data.</text>
</comment>
<reference evidence="1 2" key="1">
    <citation type="submission" date="2014-02" db="EMBL/GenBank/DDBJ databases">
        <title>Draft genome of Erwinia mallotivora strain BT-MARDI, a papaya dieback pathogen.</title>
        <authorList>
            <person name="Redzuan R."/>
            <person name="Abu Bakar N."/>
            <person name="Badrun R."/>
            <person name="Mohd Raih M.F."/>
            <person name="Rozano L."/>
            <person name="Mat Amin N."/>
        </authorList>
    </citation>
    <scope>NUCLEOTIDE SEQUENCE [LARGE SCALE GENOMIC DNA]</scope>
    <source>
        <strain evidence="1 2">BT-MARDI</strain>
    </source>
</reference>
<proteinExistence type="predicted"/>
<organism evidence="1 2">
    <name type="scientific">Erwinia mallotivora</name>
    <dbReference type="NCBI Taxonomy" id="69222"/>
    <lineage>
        <taxon>Bacteria</taxon>
        <taxon>Pseudomonadati</taxon>
        <taxon>Pseudomonadota</taxon>
        <taxon>Gammaproteobacteria</taxon>
        <taxon>Enterobacterales</taxon>
        <taxon>Erwiniaceae</taxon>
        <taxon>Erwinia</taxon>
    </lineage>
</organism>
<protein>
    <submittedName>
        <fullName evidence="1">Uncharacterized protein</fullName>
    </submittedName>
</protein>
<name>A0A014PTA3_9GAMM</name>
<accession>A0A014PTA3</accession>
<dbReference type="PATRIC" id="fig|69222.5.peg.3910"/>
<evidence type="ECO:0000313" key="1">
    <source>
        <dbReference type="EMBL" id="EXU74082.1"/>
    </source>
</evidence>
<sequence>MVASHQIQIAAAGLIQHHIADIAGIKGRILQKAIVLLRLQVKPVKQIRRSEEGIDIGVLLTAFLRGRAGLFAQPEVVNYGCATS</sequence>
<evidence type="ECO:0000313" key="2">
    <source>
        <dbReference type="Proteomes" id="UP000019918"/>
    </source>
</evidence>
<gene>
    <name evidence="1" type="ORF">BG55_19160</name>
</gene>
<dbReference type="Proteomes" id="UP000019918">
    <property type="component" value="Unassembled WGS sequence"/>
</dbReference>
<dbReference type="AlphaFoldDB" id="A0A014PTA3"/>
<dbReference type="EMBL" id="JFHN01000067">
    <property type="protein sequence ID" value="EXU74082.1"/>
    <property type="molecule type" value="Genomic_DNA"/>
</dbReference>
<keyword evidence="2" id="KW-1185">Reference proteome</keyword>